<proteinExistence type="predicted"/>
<evidence type="ECO:0000313" key="1">
    <source>
        <dbReference type="EMBL" id="CDM94702.1"/>
    </source>
</evidence>
<gene>
    <name evidence="1" type="ORF">ARTHRO_20236</name>
</gene>
<protein>
    <submittedName>
        <fullName evidence="1">Uncharacterized protein</fullName>
    </submittedName>
</protein>
<keyword evidence="2" id="KW-1185">Reference proteome</keyword>
<reference evidence="1 2" key="1">
    <citation type="submission" date="2014-02" db="EMBL/GenBank/DDBJ databases">
        <authorList>
            <person name="Genoscope - CEA"/>
        </authorList>
    </citation>
    <scope>NUCLEOTIDE SEQUENCE [LARGE SCALE GENOMIC DNA]</scope>
    <source>
        <strain evidence="1 2">PCC 8005</strain>
    </source>
</reference>
<sequence>MADYSGWIQASPMVGVSVGVASNCQTKKITIFSGIAKSDAVVSRDDFKILKDGTDHVCEYSAMPEFGSASQ</sequence>
<evidence type="ECO:0000313" key="2">
    <source>
        <dbReference type="Proteomes" id="UP000032946"/>
    </source>
</evidence>
<dbReference type="Proteomes" id="UP000032946">
    <property type="component" value="Chromosome"/>
</dbReference>
<dbReference type="AlphaFoldDB" id="A0A9P1KFP3"/>
<organism evidence="1 2">
    <name type="scientific">Limnospira indica PCC 8005</name>
    <dbReference type="NCBI Taxonomy" id="376219"/>
    <lineage>
        <taxon>Bacteria</taxon>
        <taxon>Bacillati</taxon>
        <taxon>Cyanobacteriota</taxon>
        <taxon>Cyanophyceae</taxon>
        <taxon>Oscillatoriophycideae</taxon>
        <taxon>Oscillatoriales</taxon>
        <taxon>Sirenicapillariaceae</taxon>
        <taxon>Limnospira</taxon>
    </lineage>
</organism>
<name>A0A9P1KFP3_9CYAN</name>
<dbReference type="EMBL" id="FO818640">
    <property type="protein sequence ID" value="CDM94702.1"/>
    <property type="molecule type" value="Genomic_DNA"/>
</dbReference>
<accession>A0A9P1KFP3</accession>